<name>A0A2N5GM61_9BACI</name>
<evidence type="ECO:0000313" key="3">
    <source>
        <dbReference type="Proteomes" id="UP000234951"/>
    </source>
</evidence>
<evidence type="ECO:0000313" key="4">
    <source>
        <dbReference type="Proteomes" id="UP000235114"/>
    </source>
</evidence>
<dbReference type="RefSeq" id="WP_101577362.1">
    <property type="nucleotide sequence ID" value="NZ_PGVA01000024.1"/>
</dbReference>
<organism evidence="1 3">
    <name type="scientific">Bacillus canaveralius</name>
    <dbReference type="NCBI Taxonomy" id="1403243"/>
    <lineage>
        <taxon>Bacteria</taxon>
        <taxon>Bacillati</taxon>
        <taxon>Bacillota</taxon>
        <taxon>Bacilli</taxon>
        <taxon>Bacillales</taxon>
        <taxon>Bacillaceae</taxon>
        <taxon>Bacillus</taxon>
    </lineage>
</organism>
<reference evidence="2 4" key="2">
    <citation type="submission" date="2017-12" db="EMBL/GenBank/DDBJ databases">
        <title>Comparative Functional Genomics of Dry Heat Resistant strains isolated from the Viking Spacecraft.</title>
        <authorList>
            <person name="Seuylemezian A."/>
            <person name="Cooper K."/>
            <person name="Vaishampayan P."/>
        </authorList>
    </citation>
    <scope>NUCLEOTIDE SEQUENCE [LARGE SCALE GENOMIC DNA]</scope>
    <source>
        <strain evidence="2 4">ATCC 29669</strain>
    </source>
</reference>
<dbReference type="EMBL" id="PGVA01000024">
    <property type="protein sequence ID" value="PLR82946.1"/>
    <property type="molecule type" value="Genomic_DNA"/>
</dbReference>
<sequence>MGQSNITSNFGMQALEAVRQIYMLYPEVEEKVDSFGLILPHHNKRFISKANDIECRYFVTVL</sequence>
<dbReference type="EMBL" id="PGVD01000028">
    <property type="protein sequence ID" value="PLR97049.1"/>
    <property type="molecule type" value="Genomic_DNA"/>
</dbReference>
<protein>
    <submittedName>
        <fullName evidence="1">Uncharacterized protein</fullName>
    </submittedName>
</protein>
<evidence type="ECO:0000313" key="2">
    <source>
        <dbReference type="EMBL" id="PLR97049.1"/>
    </source>
</evidence>
<gene>
    <name evidence="1" type="ORF">CU635_10740</name>
    <name evidence="2" type="ORF">CVD25_10455</name>
</gene>
<reference evidence="1 3" key="1">
    <citation type="submission" date="2017-11" db="EMBL/GenBank/DDBJ databases">
        <title>Comparitive Functional Genomics of Dry Heat Resistant strains isolated from the Viking Spacecraft.</title>
        <authorList>
            <person name="Seuylemezian A."/>
            <person name="Cooper K."/>
            <person name="Vaishampayan P."/>
        </authorList>
    </citation>
    <scope>NUCLEOTIDE SEQUENCE [LARGE SCALE GENOMIC DNA]</scope>
    <source>
        <strain evidence="1 3">M4.6</strain>
    </source>
</reference>
<accession>A0A2N5GM61</accession>
<dbReference type="Proteomes" id="UP000234951">
    <property type="component" value="Unassembled WGS sequence"/>
</dbReference>
<dbReference type="AlphaFoldDB" id="A0A2N5GM61"/>
<comment type="caution">
    <text evidence="1">The sequence shown here is derived from an EMBL/GenBank/DDBJ whole genome shotgun (WGS) entry which is preliminary data.</text>
</comment>
<proteinExistence type="predicted"/>
<keyword evidence="4" id="KW-1185">Reference proteome</keyword>
<dbReference type="Proteomes" id="UP000235114">
    <property type="component" value="Unassembled WGS sequence"/>
</dbReference>
<evidence type="ECO:0000313" key="1">
    <source>
        <dbReference type="EMBL" id="PLR82946.1"/>
    </source>
</evidence>
<dbReference type="OrthoDB" id="277063at2"/>